<keyword evidence="3" id="KW-0808">Transferase</keyword>
<dbReference type="InterPro" id="IPR007560">
    <property type="entry name" value="Restrct_endonuc_IV_Mrr"/>
</dbReference>
<dbReference type="GO" id="GO:0008168">
    <property type="term" value="F:methyltransferase activity"/>
    <property type="evidence" value="ECO:0007669"/>
    <property type="project" value="UniProtKB-KW"/>
</dbReference>
<dbReference type="Pfam" id="PF01555">
    <property type="entry name" value="N6_N4_Mtase"/>
    <property type="match status" value="1"/>
</dbReference>
<dbReference type="InterPro" id="IPR002052">
    <property type="entry name" value="DNA_methylase_N6_adenine_CS"/>
</dbReference>
<evidence type="ECO:0000313" key="7">
    <source>
        <dbReference type="Proteomes" id="UP001375370"/>
    </source>
</evidence>
<keyword evidence="7" id="KW-1185">Reference proteome</keyword>
<dbReference type="SUPFAM" id="SSF53335">
    <property type="entry name" value="S-adenosyl-L-methionine-dependent methyltransferases"/>
    <property type="match status" value="1"/>
</dbReference>
<evidence type="ECO:0000313" key="6">
    <source>
        <dbReference type="EMBL" id="WWX26161.1"/>
    </source>
</evidence>
<sequence length="538" mass="60850">MDTNVLYYGDNLEILRKHIPNESVDLIYLDPPFNSKRDYNILFKDKHGIESEAQIEAFTDSWHWTQPAQDTYQQIVTKCPINVSKLIGALHDVLGHNDVMAYLVMMTVRLVELHRVLKPTGSLYLHCDPTMSHYIKLVLDQIFGPTKYRNEIIWKRSSAHSDSGQGAKHLGRLHDTIFFYSKSDNYTSNMEFLEYNEDYVSNFYKHIEPETGRTYRLDNLAGPGGAAKGNPQYEFLGVTRYWRYSQKRMQELYEQGRIIQTRPGAVPAYKRYLDEMPGTPLQDIWDDLGPIGAQATERLGYPTQKPLALLERIIKYSTNEGDIVLDPFCGCGTAIVAAQKLKRRWIGIDVTHLAINLMRMRLKDTAGLDVEVIGEPADLDGARDLARRDKYQFQWWALGTIGARPYGEKKKGADHGVDGVITFIDDPSGKPSRVIVQVKGGHVGVKDIRELQTVAADEAIGVYICIEPATANMKEEAIAAGYYHSPVWNKDYPKIQILTVEDIMSGKSVEMPPQAQVSTTFAKAQRVKTKQGEQGKLS</sequence>
<evidence type="ECO:0000256" key="2">
    <source>
        <dbReference type="ARBA" id="ARBA00022603"/>
    </source>
</evidence>
<dbReference type="Proteomes" id="UP001375370">
    <property type="component" value="Chromosome"/>
</dbReference>
<dbReference type="EMBL" id="CP146612">
    <property type="protein sequence ID" value="WWX26161.1"/>
    <property type="molecule type" value="Genomic_DNA"/>
</dbReference>
<evidence type="ECO:0000256" key="1">
    <source>
        <dbReference type="ARBA" id="ARBA00006594"/>
    </source>
</evidence>
<feature type="domain" description="DNA methylase N-4/N-6" evidence="4">
    <location>
        <begin position="24"/>
        <end position="352"/>
    </location>
</feature>
<dbReference type="Pfam" id="PF04471">
    <property type="entry name" value="Mrr_cat"/>
    <property type="match status" value="1"/>
</dbReference>
<evidence type="ECO:0000256" key="3">
    <source>
        <dbReference type="ARBA" id="ARBA00022679"/>
    </source>
</evidence>
<accession>A0ABZ2JAL9</accession>
<feature type="domain" description="Restriction endonuclease type IV Mrr" evidence="5">
    <location>
        <begin position="409"/>
        <end position="479"/>
    </location>
</feature>
<dbReference type="GO" id="GO:0032259">
    <property type="term" value="P:methylation"/>
    <property type="evidence" value="ECO:0007669"/>
    <property type="project" value="UniProtKB-KW"/>
</dbReference>
<dbReference type="InterPro" id="IPR029063">
    <property type="entry name" value="SAM-dependent_MTases_sf"/>
</dbReference>
<dbReference type="Gene3D" id="3.40.50.150">
    <property type="entry name" value="Vaccinia Virus protein VP39"/>
    <property type="match status" value="1"/>
</dbReference>
<name>A0ABZ2JAL9_9CHLR</name>
<reference evidence="6 7" key="1">
    <citation type="submission" date="2024-03" db="EMBL/GenBank/DDBJ databases">
        <title>A Dehalogenimonas Isolated from Estuarine Sediments Dihaloeliminates Chlorinated Alkanes.</title>
        <authorList>
            <person name="Yang Y."/>
            <person name="Wang H."/>
        </authorList>
    </citation>
    <scope>NUCLEOTIDE SEQUENCE [LARGE SCALE GENOMIC DNA]</scope>
    <source>
        <strain evidence="6 7">W</strain>
    </source>
</reference>
<dbReference type="RefSeq" id="WP_338739058.1">
    <property type="nucleotide sequence ID" value="NZ_CP146612.1"/>
</dbReference>
<proteinExistence type="inferred from homology"/>
<dbReference type="PRINTS" id="PR00508">
    <property type="entry name" value="S21N4MTFRASE"/>
</dbReference>
<keyword evidence="2 6" id="KW-0489">Methyltransferase</keyword>
<gene>
    <name evidence="6" type="ORF">V8247_04110</name>
</gene>
<dbReference type="InterPro" id="IPR001091">
    <property type="entry name" value="RM_Methyltransferase"/>
</dbReference>
<comment type="similarity">
    <text evidence="1">Belongs to the N(4)/N(6)-methyltransferase family.</text>
</comment>
<protein>
    <submittedName>
        <fullName evidence="6">DNA methyltransferase</fullName>
    </submittedName>
</protein>
<dbReference type="PANTHER" id="PTHR13370">
    <property type="entry name" value="RNA METHYLASE-RELATED"/>
    <property type="match status" value="1"/>
</dbReference>
<dbReference type="PROSITE" id="PS00092">
    <property type="entry name" value="N6_MTASE"/>
    <property type="match status" value="1"/>
</dbReference>
<dbReference type="InterPro" id="IPR002941">
    <property type="entry name" value="DNA_methylase_N4/N6"/>
</dbReference>
<organism evidence="6 7">
    <name type="scientific">Candidatus Dehalogenimonas loeffleri</name>
    <dbReference type="NCBI Taxonomy" id="3127115"/>
    <lineage>
        <taxon>Bacteria</taxon>
        <taxon>Bacillati</taxon>
        <taxon>Chloroflexota</taxon>
        <taxon>Dehalococcoidia</taxon>
        <taxon>Dehalococcoidales</taxon>
        <taxon>Dehalococcoidaceae</taxon>
        <taxon>Dehalogenimonas</taxon>
    </lineage>
</organism>
<evidence type="ECO:0000259" key="5">
    <source>
        <dbReference type="Pfam" id="PF04471"/>
    </source>
</evidence>
<evidence type="ECO:0000259" key="4">
    <source>
        <dbReference type="Pfam" id="PF01555"/>
    </source>
</evidence>
<dbReference type="PANTHER" id="PTHR13370:SF24">
    <property type="entry name" value="TYPE III RESTRICTION-MODIFICATION ENZYME STYLTI MOD SUBUNIT"/>
    <property type="match status" value="1"/>
</dbReference>